<dbReference type="EC" id="3.1.1.5" evidence="2 10"/>
<dbReference type="InterPro" id="IPR016035">
    <property type="entry name" value="Acyl_Trfase/lysoPLipase"/>
</dbReference>
<protein>
    <recommendedName>
        <fullName evidence="2 10">Lysophospholipase</fullName>
        <ecNumber evidence="2 10">3.1.1.5</ecNumber>
    </recommendedName>
</protein>
<gene>
    <name evidence="12" type="ORF">CANVERA_P0721</name>
</gene>
<dbReference type="GO" id="GO:0005829">
    <property type="term" value="C:cytosol"/>
    <property type="evidence" value="ECO:0007669"/>
    <property type="project" value="TreeGrafter"/>
</dbReference>
<name>A0A9W4TT97_9ASCO</name>
<dbReference type="FunFam" id="3.40.1090.10:FF:000010">
    <property type="entry name" value="Lysophospholipase"/>
    <property type="match status" value="1"/>
</dbReference>
<keyword evidence="3 10" id="KW-0732">Signal</keyword>
<dbReference type="Gene3D" id="3.40.1090.10">
    <property type="entry name" value="Cytosolic phospholipase A2 catalytic domain"/>
    <property type="match status" value="1"/>
</dbReference>
<dbReference type="PROSITE" id="PS51210">
    <property type="entry name" value="PLA2C"/>
    <property type="match status" value="1"/>
</dbReference>
<comment type="catalytic activity">
    <reaction evidence="10">
        <text>a 1-acyl-sn-glycero-3-phosphocholine + H2O = sn-glycerol 3-phosphocholine + a fatty acid + H(+)</text>
        <dbReference type="Rhea" id="RHEA:15177"/>
        <dbReference type="ChEBI" id="CHEBI:15377"/>
        <dbReference type="ChEBI" id="CHEBI:15378"/>
        <dbReference type="ChEBI" id="CHEBI:16870"/>
        <dbReference type="ChEBI" id="CHEBI:28868"/>
        <dbReference type="ChEBI" id="CHEBI:58168"/>
        <dbReference type="EC" id="3.1.1.5"/>
    </reaction>
</comment>
<evidence type="ECO:0000256" key="4">
    <source>
        <dbReference type="ARBA" id="ARBA00022801"/>
    </source>
</evidence>
<keyword evidence="5 9" id="KW-0442">Lipid degradation</keyword>
<dbReference type="GO" id="GO:0004623">
    <property type="term" value="F:phospholipase A2 activity"/>
    <property type="evidence" value="ECO:0007669"/>
    <property type="project" value="TreeGrafter"/>
</dbReference>
<keyword evidence="4 9" id="KW-0378">Hydrolase</keyword>
<dbReference type="PANTHER" id="PTHR10728:SF33">
    <property type="entry name" value="LYSOPHOSPHOLIPASE 1-RELATED"/>
    <property type="match status" value="1"/>
</dbReference>
<evidence type="ECO:0000256" key="2">
    <source>
        <dbReference type="ARBA" id="ARBA00013274"/>
    </source>
</evidence>
<organism evidence="12 13">
    <name type="scientific">Candida verbasci</name>
    <dbReference type="NCBI Taxonomy" id="1227364"/>
    <lineage>
        <taxon>Eukaryota</taxon>
        <taxon>Fungi</taxon>
        <taxon>Dikarya</taxon>
        <taxon>Ascomycota</taxon>
        <taxon>Saccharomycotina</taxon>
        <taxon>Pichiomycetes</taxon>
        <taxon>Debaryomycetaceae</taxon>
        <taxon>Candida/Lodderomyces clade</taxon>
        <taxon>Candida</taxon>
    </lineage>
</organism>
<evidence type="ECO:0000256" key="3">
    <source>
        <dbReference type="ARBA" id="ARBA00022729"/>
    </source>
</evidence>
<evidence type="ECO:0000256" key="10">
    <source>
        <dbReference type="RuleBase" id="RU362103"/>
    </source>
</evidence>
<evidence type="ECO:0000256" key="9">
    <source>
        <dbReference type="PROSITE-ProRule" id="PRU00555"/>
    </source>
</evidence>
<proteinExistence type="inferred from homology"/>
<comment type="caution">
    <text evidence="12">The sequence shown here is derived from an EMBL/GenBank/DDBJ whole genome shotgun (WGS) entry which is preliminary data.</text>
</comment>
<dbReference type="GO" id="GO:0005886">
    <property type="term" value="C:plasma membrane"/>
    <property type="evidence" value="ECO:0007669"/>
    <property type="project" value="TreeGrafter"/>
</dbReference>
<evidence type="ECO:0000313" key="13">
    <source>
        <dbReference type="Proteomes" id="UP001152885"/>
    </source>
</evidence>
<feature type="domain" description="PLA2c" evidence="11">
    <location>
        <begin position="31"/>
        <end position="578"/>
    </location>
</feature>
<dbReference type="OrthoDB" id="4084751at2759"/>
<evidence type="ECO:0000256" key="1">
    <source>
        <dbReference type="ARBA" id="ARBA00008780"/>
    </source>
</evidence>
<reference evidence="12" key="1">
    <citation type="submission" date="2022-12" db="EMBL/GenBank/DDBJ databases">
        <authorList>
            <person name="Brejova B."/>
        </authorList>
    </citation>
    <scope>NUCLEOTIDE SEQUENCE</scope>
</reference>
<sequence length="627" mass="70073">MRITGLLAIVAYFSPIICWSPTDSYAPGRIDCPDDGNFLRVAKGLSDEEKEWVEGRNQVTDQALIEFLRHANMTNFDAENFINGLNDSIKIGLAYSGGGYRAGTCALGQLAAIDNRTDGAWEHGLGGLLQASTYMVGLSGGNWMVGSIALNNFTSTQRIIDKNDIWDLTHSIMNVGGWNVVQTYKYYKGISDDIDKKRDAGYEVSITDTWGRALSYQFFSTLNDTGAALTWSTLQDADVFKNHEMPFPIVVADGRAPSTKIISGNSTIYEFNPFEMGSWDPSLYQFMKIKYLGTDLEDGENNGTCIGGFDNAGYIMGTSSSLFNQFILQINTTSISSTIKSILTSILQNLSEEENDVAVYEPNPFYDSQVGYSENTIQNKSLNLVDGGEDGQNIPLYPLLQQDRSVDVIFAYDNSADTDSNWPNGTSMVQSFKRQFDVQGNSTHFPYVPDQKTFMNLNLTARPAFFGCDAKNLSSLVYSNQSSDFIYDIPLIVYTANRPFSYWSNTSTFKMKYSTNERNSMFRNGFEVASRYNLTLDTEWNACVGCAIIRRQQERQGIEQSDQCKQCFERYCWDGTLDTADIKVNYTDNGTTNSTETLVGDKSSDATTLLMNWSIWCLLGISFFVLH</sequence>
<dbReference type="GO" id="GO:0004622">
    <property type="term" value="F:phosphatidylcholine lysophospholipase activity"/>
    <property type="evidence" value="ECO:0007669"/>
    <property type="project" value="UniProtKB-EC"/>
</dbReference>
<feature type="signal peptide" evidence="10">
    <location>
        <begin position="1"/>
        <end position="18"/>
    </location>
</feature>
<accession>A0A9W4TT97</accession>
<dbReference type="EMBL" id="CANTUO010000001">
    <property type="protein sequence ID" value="CAI5756204.1"/>
    <property type="molecule type" value="Genomic_DNA"/>
</dbReference>
<dbReference type="Proteomes" id="UP001152885">
    <property type="component" value="Unassembled WGS sequence"/>
</dbReference>
<dbReference type="InterPro" id="IPR002642">
    <property type="entry name" value="LysoPLipase_cat_dom"/>
</dbReference>
<dbReference type="SMART" id="SM00022">
    <property type="entry name" value="PLAc"/>
    <property type="match status" value="1"/>
</dbReference>
<comment type="similarity">
    <text evidence="1 10">Belongs to the lysophospholipase family.</text>
</comment>
<dbReference type="AlphaFoldDB" id="A0A9W4TT97"/>
<evidence type="ECO:0000313" key="12">
    <source>
        <dbReference type="EMBL" id="CAI5756204.1"/>
    </source>
</evidence>
<dbReference type="CDD" id="cd07203">
    <property type="entry name" value="cPLA2_Fungal_PLB"/>
    <property type="match status" value="1"/>
</dbReference>
<evidence type="ECO:0000256" key="6">
    <source>
        <dbReference type="ARBA" id="ARBA00023098"/>
    </source>
</evidence>
<dbReference type="GO" id="GO:0046475">
    <property type="term" value="P:glycerophospholipid catabolic process"/>
    <property type="evidence" value="ECO:0007669"/>
    <property type="project" value="TreeGrafter"/>
</dbReference>
<keyword evidence="13" id="KW-1185">Reference proteome</keyword>
<feature type="chain" id="PRO_5041015084" description="Lysophospholipase" evidence="10">
    <location>
        <begin position="19"/>
        <end position="627"/>
    </location>
</feature>
<dbReference type="Pfam" id="PF01735">
    <property type="entry name" value="PLA2_B"/>
    <property type="match status" value="1"/>
</dbReference>
<dbReference type="GO" id="GO:0005783">
    <property type="term" value="C:endoplasmic reticulum"/>
    <property type="evidence" value="ECO:0007669"/>
    <property type="project" value="TreeGrafter"/>
</dbReference>
<keyword evidence="6 9" id="KW-0443">Lipid metabolism</keyword>
<evidence type="ECO:0000256" key="5">
    <source>
        <dbReference type="ARBA" id="ARBA00022963"/>
    </source>
</evidence>
<dbReference type="PANTHER" id="PTHR10728">
    <property type="entry name" value="CYTOSOLIC PHOSPHOLIPASE A2"/>
    <property type="match status" value="1"/>
</dbReference>
<dbReference type="GO" id="GO:0005576">
    <property type="term" value="C:extracellular region"/>
    <property type="evidence" value="ECO:0007669"/>
    <property type="project" value="TreeGrafter"/>
</dbReference>
<keyword evidence="7" id="KW-0325">Glycoprotein</keyword>
<evidence type="ECO:0000256" key="7">
    <source>
        <dbReference type="ARBA" id="ARBA00023180"/>
    </source>
</evidence>
<comment type="function">
    <text evidence="8">Catalyzes the release of fatty acids from lysophospholipids. Phospholipase B may well contribute to pathogenicity by abetting the fungus in damaging and traversing host cell membranes, processes which likely increase the rapidity of disseminated infection.</text>
</comment>
<dbReference type="SUPFAM" id="SSF52151">
    <property type="entry name" value="FabD/lysophospholipase-like"/>
    <property type="match status" value="1"/>
</dbReference>
<evidence type="ECO:0000259" key="11">
    <source>
        <dbReference type="PROSITE" id="PS51210"/>
    </source>
</evidence>
<evidence type="ECO:0000256" key="8">
    <source>
        <dbReference type="ARBA" id="ARBA00059407"/>
    </source>
</evidence>